<keyword evidence="1" id="KW-0472">Membrane</keyword>
<keyword evidence="1" id="KW-1133">Transmembrane helix</keyword>
<protein>
    <submittedName>
        <fullName evidence="2">Uncharacterized protein</fullName>
    </submittedName>
</protein>
<gene>
    <name evidence="2" type="ORF">METZ01_LOCUS458119</name>
</gene>
<dbReference type="AlphaFoldDB" id="A0A383ADK8"/>
<reference evidence="2" key="1">
    <citation type="submission" date="2018-05" db="EMBL/GenBank/DDBJ databases">
        <authorList>
            <person name="Lanie J.A."/>
            <person name="Ng W.-L."/>
            <person name="Kazmierczak K.M."/>
            <person name="Andrzejewski T.M."/>
            <person name="Davidsen T.M."/>
            <person name="Wayne K.J."/>
            <person name="Tettelin H."/>
            <person name="Glass J.I."/>
            <person name="Rusch D."/>
            <person name="Podicherti R."/>
            <person name="Tsui H.-C.T."/>
            <person name="Winkler M.E."/>
        </authorList>
    </citation>
    <scope>NUCLEOTIDE SEQUENCE</scope>
</reference>
<evidence type="ECO:0000256" key="1">
    <source>
        <dbReference type="SAM" id="Phobius"/>
    </source>
</evidence>
<feature type="transmembrane region" description="Helical" evidence="1">
    <location>
        <begin position="30"/>
        <end position="48"/>
    </location>
</feature>
<accession>A0A383ADK8</accession>
<feature type="non-terminal residue" evidence="2">
    <location>
        <position position="1"/>
    </location>
</feature>
<sequence>VLFILTALFLLTLTAIYISGKLFPNLINFFFISLIVGIGAALNFEFFYTDLIVEKVLPFLPILNAKLISEIKLNTKTDG</sequence>
<dbReference type="EMBL" id="UINC01190895">
    <property type="protein sequence ID" value="SVE05265.1"/>
    <property type="molecule type" value="Genomic_DNA"/>
</dbReference>
<organism evidence="2">
    <name type="scientific">marine metagenome</name>
    <dbReference type="NCBI Taxonomy" id="408172"/>
    <lineage>
        <taxon>unclassified sequences</taxon>
        <taxon>metagenomes</taxon>
        <taxon>ecological metagenomes</taxon>
    </lineage>
</organism>
<evidence type="ECO:0000313" key="2">
    <source>
        <dbReference type="EMBL" id="SVE05265.1"/>
    </source>
</evidence>
<name>A0A383ADK8_9ZZZZ</name>
<keyword evidence="1" id="KW-0812">Transmembrane</keyword>
<feature type="non-terminal residue" evidence="2">
    <location>
        <position position="79"/>
    </location>
</feature>
<proteinExistence type="predicted"/>